<reference evidence="12 13" key="1">
    <citation type="submission" date="2016-10" db="EMBL/GenBank/DDBJ databases">
        <title>Genome sequence of a sulfur-reducing bacterium Desulfurobacterium indicum K6013.</title>
        <authorList>
            <person name="Cao J."/>
            <person name="Shao Z."/>
            <person name="Alain K."/>
            <person name="Jebbar M."/>
        </authorList>
    </citation>
    <scope>NUCLEOTIDE SEQUENCE [LARGE SCALE GENOMIC DNA]</scope>
    <source>
        <strain evidence="12 13">K6013</strain>
    </source>
</reference>
<dbReference type="Pfam" id="PF02463">
    <property type="entry name" value="SMC_N"/>
    <property type="match status" value="1"/>
</dbReference>
<evidence type="ECO:0000259" key="11">
    <source>
        <dbReference type="Pfam" id="PF02463"/>
    </source>
</evidence>
<dbReference type="PANTHER" id="PTHR11059:SF0">
    <property type="entry name" value="DNA REPAIR PROTEIN RECN"/>
    <property type="match status" value="1"/>
</dbReference>
<evidence type="ECO:0000256" key="5">
    <source>
        <dbReference type="ARBA" id="ARBA00022763"/>
    </source>
</evidence>
<keyword evidence="6" id="KW-0067">ATP-binding</keyword>
<feature type="domain" description="RecF/RecN/SMC N-terminal" evidence="11">
    <location>
        <begin position="1"/>
        <end position="479"/>
    </location>
</feature>
<evidence type="ECO:0000256" key="8">
    <source>
        <dbReference type="ARBA" id="ARBA00033408"/>
    </source>
</evidence>
<dbReference type="EMBL" id="MOEN01000035">
    <property type="protein sequence ID" value="OMH39988.1"/>
    <property type="molecule type" value="Genomic_DNA"/>
</dbReference>
<dbReference type="GO" id="GO:0043590">
    <property type="term" value="C:bacterial nucleoid"/>
    <property type="evidence" value="ECO:0007669"/>
    <property type="project" value="TreeGrafter"/>
</dbReference>
<evidence type="ECO:0000256" key="7">
    <source>
        <dbReference type="ARBA" id="ARBA00023204"/>
    </source>
</evidence>
<feature type="coiled-coil region" evidence="10">
    <location>
        <begin position="294"/>
        <end position="342"/>
    </location>
</feature>
<evidence type="ECO:0000256" key="2">
    <source>
        <dbReference type="ARBA" id="ARBA00009441"/>
    </source>
</evidence>
<dbReference type="GO" id="GO:0006281">
    <property type="term" value="P:DNA repair"/>
    <property type="evidence" value="ECO:0007669"/>
    <property type="project" value="UniProtKB-KW"/>
</dbReference>
<dbReference type="GO" id="GO:0005524">
    <property type="term" value="F:ATP binding"/>
    <property type="evidence" value="ECO:0007669"/>
    <property type="project" value="UniProtKB-KW"/>
</dbReference>
<keyword evidence="7 9" id="KW-0234">DNA repair</keyword>
<sequence>MLSELSIKNFATIEKADLIFDTGLNVIVGETGAGKSLLLGAIGFLKGDRLKLPVSDEAFVEAVFERDDDEIIVRREVVNGRSRFFLDGRRVPQSLVKEQIAPFITIQSQHESITLLKPSRQLKIVDQFAENIELLKEYRAAYDVFQEAKRRLESLKESVAERERKIDILKFQINELESIEWGEEIEAELSRLVEILSKAEKIKEVIALSRMELYEGEESAYSKVGRVLRELEELELSDLMEELSDIHYRIEGFVFELEKRLSIPETEESLEEIEDRLYEMRKLKEKYGPSWEDVDAFYKKAKKELEELENLDIEIETAEKNYLEAKARVENLAEKLTRSRKEAAGKLEKRIKEHLDNLELKHAKFKIAFESTPLSSTGKDKISFLFTGNPSLPLQPIGISISGGELSRLLLSILAESGKTSGVLVFDEIDAGMSGKVLSRVAEKLAKISRNVQIIAVSHSPAVVAVADAVFKVVKSSDGSISVSRLEGEQVEQEIARMIAGEVTEGSIQAARELMERKREYNK</sequence>
<dbReference type="SUPFAM" id="SSF52540">
    <property type="entry name" value="P-loop containing nucleoside triphosphate hydrolases"/>
    <property type="match status" value="1"/>
</dbReference>
<evidence type="ECO:0000256" key="9">
    <source>
        <dbReference type="PIRNR" id="PIRNR003128"/>
    </source>
</evidence>
<name>A0A1R1MJJ4_9BACT</name>
<comment type="caution">
    <text evidence="12">The sequence shown here is derived from an EMBL/GenBank/DDBJ whole genome shotgun (WGS) entry which is preliminary data.</text>
</comment>
<dbReference type="InterPro" id="IPR004604">
    <property type="entry name" value="DNA_recomb/repair_RecN"/>
</dbReference>
<accession>A0A1R1MJJ4</accession>
<dbReference type="Gene3D" id="3.40.50.300">
    <property type="entry name" value="P-loop containing nucleotide triphosphate hydrolases"/>
    <property type="match status" value="2"/>
</dbReference>
<evidence type="ECO:0000313" key="13">
    <source>
        <dbReference type="Proteomes" id="UP000187408"/>
    </source>
</evidence>
<keyword evidence="13" id="KW-1185">Reference proteome</keyword>
<dbReference type="AlphaFoldDB" id="A0A1R1MJJ4"/>
<feature type="coiled-coil region" evidence="10">
    <location>
        <begin position="135"/>
        <end position="172"/>
    </location>
</feature>
<dbReference type="Proteomes" id="UP000187408">
    <property type="component" value="Unassembled WGS sequence"/>
</dbReference>
<dbReference type="InterPro" id="IPR027417">
    <property type="entry name" value="P-loop_NTPase"/>
</dbReference>
<dbReference type="RefSeq" id="WP_076713518.1">
    <property type="nucleotide sequence ID" value="NZ_MOEN01000035.1"/>
</dbReference>
<proteinExistence type="inferred from homology"/>
<keyword evidence="10" id="KW-0175">Coiled coil</keyword>
<keyword evidence="5 9" id="KW-0227">DNA damage</keyword>
<evidence type="ECO:0000256" key="3">
    <source>
        <dbReference type="ARBA" id="ARBA00021315"/>
    </source>
</evidence>
<dbReference type="GO" id="GO:0009432">
    <property type="term" value="P:SOS response"/>
    <property type="evidence" value="ECO:0007669"/>
    <property type="project" value="TreeGrafter"/>
</dbReference>
<evidence type="ECO:0000256" key="4">
    <source>
        <dbReference type="ARBA" id="ARBA00022741"/>
    </source>
</evidence>
<dbReference type="InterPro" id="IPR003395">
    <property type="entry name" value="RecF/RecN/SMC_N"/>
</dbReference>
<evidence type="ECO:0000256" key="6">
    <source>
        <dbReference type="ARBA" id="ARBA00022840"/>
    </source>
</evidence>
<dbReference type="GO" id="GO:0006310">
    <property type="term" value="P:DNA recombination"/>
    <property type="evidence" value="ECO:0007669"/>
    <property type="project" value="InterPro"/>
</dbReference>
<protein>
    <recommendedName>
        <fullName evidence="3 9">DNA repair protein RecN</fullName>
    </recommendedName>
    <alternativeName>
        <fullName evidence="8 9">Recombination protein N</fullName>
    </alternativeName>
</protein>
<organism evidence="12 13">
    <name type="scientific">Desulfurobacterium indicum</name>
    <dbReference type="NCBI Taxonomy" id="1914305"/>
    <lineage>
        <taxon>Bacteria</taxon>
        <taxon>Pseudomonadati</taxon>
        <taxon>Aquificota</taxon>
        <taxon>Aquificia</taxon>
        <taxon>Desulfurobacteriales</taxon>
        <taxon>Desulfurobacteriaceae</taxon>
        <taxon>Desulfurobacterium</taxon>
    </lineage>
</organism>
<comment type="similarity">
    <text evidence="2 9">Belongs to the RecN family.</text>
</comment>
<comment type="function">
    <text evidence="1 9">May be involved in recombinational repair of damaged DNA.</text>
</comment>
<dbReference type="PIRSF" id="PIRSF003128">
    <property type="entry name" value="RecN"/>
    <property type="match status" value="1"/>
</dbReference>
<evidence type="ECO:0000313" key="12">
    <source>
        <dbReference type="EMBL" id="OMH39988.1"/>
    </source>
</evidence>
<evidence type="ECO:0000256" key="10">
    <source>
        <dbReference type="SAM" id="Coils"/>
    </source>
</evidence>
<dbReference type="STRING" id="1914305.BLW93_07725"/>
<dbReference type="OrthoDB" id="9806954at2"/>
<gene>
    <name evidence="12" type="ORF">BLW93_07725</name>
</gene>
<keyword evidence="4" id="KW-0547">Nucleotide-binding</keyword>
<dbReference type="PANTHER" id="PTHR11059">
    <property type="entry name" value="DNA REPAIR PROTEIN RECN"/>
    <property type="match status" value="1"/>
</dbReference>
<evidence type="ECO:0000256" key="1">
    <source>
        <dbReference type="ARBA" id="ARBA00003618"/>
    </source>
</evidence>